<sequence length="73" mass="7448">MRALGVRAWSVLGVVVLGVVCVGGSEFPERECCDPVYPPNTATTAAAPVTHPVSKVSGIELGLAKGMANSSVH</sequence>
<accession>A0A212ES13</accession>
<keyword evidence="1" id="KW-0732">Signal</keyword>
<evidence type="ECO:0000256" key="1">
    <source>
        <dbReference type="SAM" id="SignalP"/>
    </source>
</evidence>
<feature type="signal peptide" evidence="1">
    <location>
        <begin position="1"/>
        <end position="24"/>
    </location>
</feature>
<keyword evidence="3" id="KW-1185">Reference proteome</keyword>
<dbReference type="EMBL" id="AGBW02012874">
    <property type="protein sequence ID" value="OWR44296.1"/>
    <property type="molecule type" value="Genomic_DNA"/>
</dbReference>
<dbReference type="Proteomes" id="UP000007151">
    <property type="component" value="Unassembled WGS sequence"/>
</dbReference>
<dbReference type="eggNOG" id="ENOG502TA4Q">
    <property type="taxonomic scope" value="Eukaryota"/>
</dbReference>
<name>A0A212ES13_DANPL</name>
<comment type="caution">
    <text evidence="2">The sequence shown here is derived from an EMBL/GenBank/DDBJ whole genome shotgun (WGS) entry which is preliminary data.</text>
</comment>
<evidence type="ECO:0000313" key="3">
    <source>
        <dbReference type="Proteomes" id="UP000007151"/>
    </source>
</evidence>
<gene>
    <name evidence="2" type="ORF">KGM_216195</name>
</gene>
<protein>
    <submittedName>
        <fullName evidence="2">Uncharacterized protein</fullName>
    </submittedName>
</protein>
<dbReference type="AlphaFoldDB" id="A0A212ES13"/>
<reference evidence="2 3" key="1">
    <citation type="journal article" date="2011" name="Cell">
        <title>The monarch butterfly genome yields insights into long-distance migration.</title>
        <authorList>
            <person name="Zhan S."/>
            <person name="Merlin C."/>
            <person name="Boore J.L."/>
            <person name="Reppert S.M."/>
        </authorList>
    </citation>
    <scope>NUCLEOTIDE SEQUENCE [LARGE SCALE GENOMIC DNA]</scope>
    <source>
        <strain evidence="2">F-2</strain>
    </source>
</reference>
<dbReference type="InParanoid" id="A0A212ES13"/>
<dbReference type="KEGG" id="dpl:KGM_216195"/>
<organism evidence="2 3">
    <name type="scientific">Danaus plexippus plexippus</name>
    <dbReference type="NCBI Taxonomy" id="278856"/>
    <lineage>
        <taxon>Eukaryota</taxon>
        <taxon>Metazoa</taxon>
        <taxon>Ecdysozoa</taxon>
        <taxon>Arthropoda</taxon>
        <taxon>Hexapoda</taxon>
        <taxon>Insecta</taxon>
        <taxon>Pterygota</taxon>
        <taxon>Neoptera</taxon>
        <taxon>Endopterygota</taxon>
        <taxon>Lepidoptera</taxon>
        <taxon>Glossata</taxon>
        <taxon>Ditrysia</taxon>
        <taxon>Papilionoidea</taxon>
        <taxon>Nymphalidae</taxon>
        <taxon>Danainae</taxon>
        <taxon>Danaini</taxon>
        <taxon>Danaina</taxon>
        <taxon>Danaus</taxon>
        <taxon>Danaus</taxon>
    </lineage>
</organism>
<proteinExistence type="predicted"/>
<evidence type="ECO:0000313" key="2">
    <source>
        <dbReference type="EMBL" id="OWR44296.1"/>
    </source>
</evidence>
<feature type="chain" id="PRO_5013120888" evidence="1">
    <location>
        <begin position="25"/>
        <end position="73"/>
    </location>
</feature>